<dbReference type="SUPFAM" id="SSF55874">
    <property type="entry name" value="ATPase domain of HSP90 chaperone/DNA topoisomerase II/histidine kinase"/>
    <property type="match status" value="1"/>
</dbReference>
<dbReference type="AlphaFoldDB" id="A0A1V2GZ49"/>
<proteinExistence type="predicted"/>
<dbReference type="Gene3D" id="3.40.50.2300">
    <property type="match status" value="1"/>
</dbReference>
<dbReference type="Pfam" id="PF00072">
    <property type="entry name" value="Response_reg"/>
    <property type="match status" value="1"/>
</dbReference>
<evidence type="ECO:0000256" key="4">
    <source>
        <dbReference type="PROSITE-ProRule" id="PRU00169"/>
    </source>
</evidence>
<dbReference type="PANTHER" id="PTHR43065">
    <property type="entry name" value="SENSOR HISTIDINE KINASE"/>
    <property type="match status" value="1"/>
</dbReference>
<dbReference type="InterPro" id="IPR011006">
    <property type="entry name" value="CheY-like_superfamily"/>
</dbReference>
<dbReference type="InterPro" id="IPR003594">
    <property type="entry name" value="HATPase_dom"/>
</dbReference>
<dbReference type="PROSITE" id="PS50109">
    <property type="entry name" value="HIS_KIN"/>
    <property type="match status" value="1"/>
</dbReference>
<keyword evidence="8" id="KW-1185">Reference proteome</keyword>
<keyword evidence="7" id="KW-0418">Kinase</keyword>
<evidence type="ECO:0000256" key="2">
    <source>
        <dbReference type="ARBA" id="ARBA00012438"/>
    </source>
</evidence>
<dbReference type="Gene3D" id="1.10.287.130">
    <property type="match status" value="1"/>
</dbReference>
<evidence type="ECO:0000313" key="7">
    <source>
        <dbReference type="EMBL" id="ONG50632.1"/>
    </source>
</evidence>
<dbReference type="SMART" id="SM00388">
    <property type="entry name" value="HisKA"/>
    <property type="match status" value="1"/>
</dbReference>
<sequence>MLRWRIMRLLDRWTGHRATSSGRRAALEALFAGLPDAALWLDAAWRVRDANAALRLALGPALPVRPGMAAERLFDAASQDTLQAWQQGGPAPAELGLATPEGTKRNPVAPHRIALPGGDAVLLLQQDVAQRQALAARLAEADRLQALGTLAGGIAHDFNNLLTVVLGAAEDALRLPGAAADPALAAELGQVQAAARRGAALVQQMLAYARQQVLAPRLVPLNGAVEGMASLLRPLLGRGISLELELDQPGRLVLIDPSELDRVLMNLAMNARQAMPQGGRLTLRTSRVLLLQPEPAEPEEIPPGRWTVLEVEDTGHGIPPELLPRIFEPFFTGRAQQGGTGLGLATVHGILRQSGGFIAVRSRPGEGTCFRILLPRVEESARRAAPPASVSASAAQAESGPAGTLLLVEDEAPLRRLAERALRRAGWTVEVAEDAEAALALIESKELAPALLVSDVVMPGMDGAALARLLRPRFPAMAVLLVSGYAPSMVEEGLAGDSPPHFLAKPYAPAELVAQVRAILQPEVHTLGR</sequence>
<evidence type="ECO:0000259" key="5">
    <source>
        <dbReference type="PROSITE" id="PS50109"/>
    </source>
</evidence>
<dbReference type="InterPro" id="IPR005467">
    <property type="entry name" value="His_kinase_dom"/>
</dbReference>
<organism evidence="7 8">
    <name type="scientific">Teichococcus deserti</name>
    <dbReference type="NCBI Taxonomy" id="1817963"/>
    <lineage>
        <taxon>Bacteria</taxon>
        <taxon>Pseudomonadati</taxon>
        <taxon>Pseudomonadota</taxon>
        <taxon>Alphaproteobacteria</taxon>
        <taxon>Acetobacterales</taxon>
        <taxon>Roseomonadaceae</taxon>
        <taxon>Roseomonas</taxon>
    </lineage>
</organism>
<dbReference type="Gene3D" id="3.30.565.10">
    <property type="entry name" value="Histidine kinase-like ATPase, C-terminal domain"/>
    <property type="match status" value="1"/>
</dbReference>
<keyword evidence="7" id="KW-0808">Transferase</keyword>
<dbReference type="SMART" id="SM00387">
    <property type="entry name" value="HATPase_c"/>
    <property type="match status" value="1"/>
</dbReference>
<dbReference type="InterPro" id="IPR001789">
    <property type="entry name" value="Sig_transdc_resp-reg_receiver"/>
</dbReference>
<comment type="caution">
    <text evidence="7">The sequence shown here is derived from an EMBL/GenBank/DDBJ whole genome shotgun (WGS) entry which is preliminary data.</text>
</comment>
<dbReference type="PROSITE" id="PS50110">
    <property type="entry name" value="RESPONSE_REGULATORY"/>
    <property type="match status" value="1"/>
</dbReference>
<feature type="modified residue" description="4-aspartylphosphate" evidence="4">
    <location>
        <position position="455"/>
    </location>
</feature>
<dbReference type="SMART" id="SM00448">
    <property type="entry name" value="REC"/>
    <property type="match status" value="1"/>
</dbReference>
<feature type="domain" description="Response regulatory" evidence="6">
    <location>
        <begin position="404"/>
        <end position="520"/>
    </location>
</feature>
<dbReference type="Pfam" id="PF02518">
    <property type="entry name" value="HATPase_c"/>
    <property type="match status" value="1"/>
</dbReference>
<gene>
    <name evidence="7" type="ORF">BKE38_17605</name>
</gene>
<reference evidence="7 8" key="1">
    <citation type="submission" date="2016-10" db="EMBL/GenBank/DDBJ databases">
        <title>Draft Genome sequence of Roseomonas sp. strain M3.</title>
        <authorList>
            <person name="Subhash Y."/>
            <person name="Lee S."/>
        </authorList>
    </citation>
    <scope>NUCLEOTIDE SEQUENCE [LARGE SCALE GENOMIC DNA]</scope>
    <source>
        <strain evidence="7 8">M3</strain>
    </source>
</reference>
<evidence type="ECO:0000256" key="1">
    <source>
        <dbReference type="ARBA" id="ARBA00000085"/>
    </source>
</evidence>
<dbReference type="Proteomes" id="UP000188879">
    <property type="component" value="Unassembled WGS sequence"/>
</dbReference>
<dbReference type="EC" id="2.7.13.3" evidence="2"/>
<comment type="catalytic activity">
    <reaction evidence="1">
        <text>ATP + protein L-histidine = ADP + protein N-phospho-L-histidine.</text>
        <dbReference type="EC" id="2.7.13.3"/>
    </reaction>
</comment>
<evidence type="ECO:0000256" key="3">
    <source>
        <dbReference type="ARBA" id="ARBA00022553"/>
    </source>
</evidence>
<protein>
    <recommendedName>
        <fullName evidence="2">histidine kinase</fullName>
        <ecNumber evidence="2">2.7.13.3</ecNumber>
    </recommendedName>
</protein>
<name>A0A1V2GZ49_9PROT</name>
<dbReference type="InterPro" id="IPR004358">
    <property type="entry name" value="Sig_transdc_His_kin-like_C"/>
</dbReference>
<dbReference type="GO" id="GO:0000155">
    <property type="term" value="F:phosphorelay sensor kinase activity"/>
    <property type="evidence" value="ECO:0007669"/>
    <property type="project" value="InterPro"/>
</dbReference>
<dbReference type="InterPro" id="IPR036097">
    <property type="entry name" value="HisK_dim/P_sf"/>
</dbReference>
<feature type="domain" description="Histidine kinase" evidence="5">
    <location>
        <begin position="153"/>
        <end position="378"/>
    </location>
</feature>
<dbReference type="SUPFAM" id="SSF52172">
    <property type="entry name" value="CheY-like"/>
    <property type="match status" value="1"/>
</dbReference>
<dbReference type="SUPFAM" id="SSF47384">
    <property type="entry name" value="Homodimeric domain of signal transducing histidine kinase"/>
    <property type="match status" value="1"/>
</dbReference>
<dbReference type="CDD" id="cd00082">
    <property type="entry name" value="HisKA"/>
    <property type="match status" value="1"/>
</dbReference>
<evidence type="ECO:0000313" key="8">
    <source>
        <dbReference type="Proteomes" id="UP000188879"/>
    </source>
</evidence>
<dbReference type="InterPro" id="IPR036890">
    <property type="entry name" value="HATPase_C_sf"/>
</dbReference>
<dbReference type="EMBL" id="MLCO01000183">
    <property type="protein sequence ID" value="ONG50632.1"/>
    <property type="molecule type" value="Genomic_DNA"/>
</dbReference>
<accession>A0A1V2GZ49</accession>
<evidence type="ECO:0000259" key="6">
    <source>
        <dbReference type="PROSITE" id="PS50110"/>
    </source>
</evidence>
<keyword evidence="3 4" id="KW-0597">Phosphoprotein</keyword>
<dbReference type="PANTHER" id="PTHR43065:SF42">
    <property type="entry name" value="TWO-COMPONENT SENSOR PPRA"/>
    <property type="match status" value="1"/>
</dbReference>
<dbReference type="PRINTS" id="PR00344">
    <property type="entry name" value="BCTRLSENSOR"/>
</dbReference>
<dbReference type="InterPro" id="IPR003661">
    <property type="entry name" value="HisK_dim/P_dom"/>
</dbReference>
<dbReference type="OrthoDB" id="9796100at2"/>